<dbReference type="EMBL" id="CABPRJ010002374">
    <property type="protein sequence ID" value="VVC44009.1"/>
    <property type="molecule type" value="Genomic_DNA"/>
</dbReference>
<organism evidence="1 2">
    <name type="scientific">Cinara cedri</name>
    <dbReference type="NCBI Taxonomy" id="506608"/>
    <lineage>
        <taxon>Eukaryota</taxon>
        <taxon>Metazoa</taxon>
        <taxon>Ecdysozoa</taxon>
        <taxon>Arthropoda</taxon>
        <taxon>Hexapoda</taxon>
        <taxon>Insecta</taxon>
        <taxon>Pterygota</taxon>
        <taxon>Neoptera</taxon>
        <taxon>Paraneoptera</taxon>
        <taxon>Hemiptera</taxon>
        <taxon>Sternorrhyncha</taxon>
        <taxon>Aphidomorpha</taxon>
        <taxon>Aphidoidea</taxon>
        <taxon>Aphididae</taxon>
        <taxon>Lachninae</taxon>
        <taxon>Cinara</taxon>
    </lineage>
</organism>
<reference evidence="1 2" key="1">
    <citation type="submission" date="2019-08" db="EMBL/GenBank/DDBJ databases">
        <authorList>
            <person name="Alioto T."/>
            <person name="Alioto T."/>
            <person name="Gomez Garrido J."/>
        </authorList>
    </citation>
    <scope>NUCLEOTIDE SEQUENCE [LARGE SCALE GENOMIC DNA]</scope>
</reference>
<evidence type="ECO:0000313" key="2">
    <source>
        <dbReference type="Proteomes" id="UP000325440"/>
    </source>
</evidence>
<accession>A0A5E4NGX2</accession>
<dbReference type="Proteomes" id="UP000325440">
    <property type="component" value="Unassembled WGS sequence"/>
</dbReference>
<evidence type="ECO:0000313" key="1">
    <source>
        <dbReference type="EMBL" id="VVC44009.1"/>
    </source>
</evidence>
<sequence>MTSDNKNPTLNFKLLQKRRQFSAIQQQQNKNATYSTPFIFHLRWYFPECLS</sequence>
<dbReference type="AlphaFoldDB" id="A0A5E4NGX2"/>
<proteinExistence type="predicted"/>
<gene>
    <name evidence="1" type="ORF">CINCED_3A005827</name>
</gene>
<name>A0A5E4NGX2_9HEMI</name>
<keyword evidence="2" id="KW-1185">Reference proteome</keyword>
<protein>
    <submittedName>
        <fullName evidence="1">Uncharacterized protein</fullName>
    </submittedName>
</protein>